<name>A0A1C0ARI5_9ACTN</name>
<dbReference type="RefSeq" id="WP_068749952.1">
    <property type="nucleotide sequence ID" value="NZ_MBQD01000004.1"/>
</dbReference>
<sequence length="133" mass="14498">MTRFVIDARTLLQLLEGGGTVAPTHQLVAPASIRSQVMDLLLQRVEDGELTEREALALHDRLTEMKLRLLNDRVSRRTAWDIARAQGWPTTRDAECIALVKLQADALITTDADLAAAAVGLVPVAGVEKLFAT</sequence>
<dbReference type="Gene3D" id="3.40.50.1010">
    <property type="entry name" value="5'-nuclease"/>
    <property type="match status" value="1"/>
</dbReference>
<evidence type="ECO:0008006" key="3">
    <source>
        <dbReference type="Google" id="ProtNLM"/>
    </source>
</evidence>
<dbReference type="AlphaFoldDB" id="A0A1C0ARI5"/>
<gene>
    <name evidence="1" type="ORF">BCR15_12840</name>
</gene>
<organism evidence="1 2">
    <name type="scientific">Tessaracoccus lapidicaptus</name>
    <dbReference type="NCBI Taxonomy" id="1427523"/>
    <lineage>
        <taxon>Bacteria</taxon>
        <taxon>Bacillati</taxon>
        <taxon>Actinomycetota</taxon>
        <taxon>Actinomycetes</taxon>
        <taxon>Propionibacteriales</taxon>
        <taxon>Propionibacteriaceae</taxon>
        <taxon>Tessaracoccus</taxon>
    </lineage>
</organism>
<dbReference type="Proteomes" id="UP000093501">
    <property type="component" value="Unassembled WGS sequence"/>
</dbReference>
<comment type="caution">
    <text evidence="1">The sequence shown here is derived from an EMBL/GenBank/DDBJ whole genome shotgun (WGS) entry which is preliminary data.</text>
</comment>
<reference evidence="2" key="1">
    <citation type="submission" date="2016-07" db="EMBL/GenBank/DDBJ databases">
        <authorList>
            <person name="Florea S."/>
            <person name="Webb J.S."/>
            <person name="Jaromczyk J."/>
            <person name="Schardl C.L."/>
        </authorList>
    </citation>
    <scope>NUCLEOTIDE SEQUENCE [LARGE SCALE GENOMIC DNA]</scope>
    <source>
        <strain evidence="2">IPBSL-7</strain>
    </source>
</reference>
<proteinExistence type="predicted"/>
<keyword evidence="2" id="KW-1185">Reference proteome</keyword>
<evidence type="ECO:0000313" key="2">
    <source>
        <dbReference type="Proteomes" id="UP000093501"/>
    </source>
</evidence>
<dbReference type="EMBL" id="MBQD01000004">
    <property type="protein sequence ID" value="OCL36961.1"/>
    <property type="molecule type" value="Genomic_DNA"/>
</dbReference>
<protein>
    <recommendedName>
        <fullName evidence="3">PIN domain-containing protein</fullName>
    </recommendedName>
</protein>
<evidence type="ECO:0000313" key="1">
    <source>
        <dbReference type="EMBL" id="OCL36961.1"/>
    </source>
</evidence>
<accession>A0A1C0ARI5</accession>